<dbReference type="Gene3D" id="3.30.565.10">
    <property type="entry name" value="Histidine kinase-like ATPase, C-terminal domain"/>
    <property type="match status" value="1"/>
</dbReference>
<evidence type="ECO:0008006" key="3">
    <source>
        <dbReference type="Google" id="ProtNLM"/>
    </source>
</evidence>
<dbReference type="SUPFAM" id="SSF55874">
    <property type="entry name" value="ATPase domain of HSP90 chaperone/DNA topoisomerase II/histidine kinase"/>
    <property type="match status" value="1"/>
</dbReference>
<reference evidence="2" key="1">
    <citation type="journal article" date="2020" name="Nature">
        <title>Giant virus diversity and host interactions through global metagenomics.</title>
        <authorList>
            <person name="Schulz F."/>
            <person name="Roux S."/>
            <person name="Paez-Espino D."/>
            <person name="Jungbluth S."/>
            <person name="Walsh D.A."/>
            <person name="Denef V.J."/>
            <person name="McMahon K.D."/>
            <person name="Konstantinidis K.T."/>
            <person name="Eloe-Fadrosh E.A."/>
            <person name="Kyrpides N.C."/>
            <person name="Woyke T."/>
        </authorList>
    </citation>
    <scope>NUCLEOTIDE SEQUENCE</scope>
    <source>
        <strain evidence="2">GVMAG-M-3300010158-59</strain>
    </source>
</reference>
<dbReference type="Pfam" id="PF13589">
    <property type="entry name" value="HATPase_c_3"/>
    <property type="match status" value="1"/>
</dbReference>
<proteinExistence type="predicted"/>
<accession>A0A6C0BA52</accession>
<evidence type="ECO:0000256" key="1">
    <source>
        <dbReference type="SAM" id="MobiDB-lite"/>
    </source>
</evidence>
<feature type="compositionally biased region" description="Acidic residues" evidence="1">
    <location>
        <begin position="524"/>
        <end position="563"/>
    </location>
</feature>
<dbReference type="EMBL" id="MN739103">
    <property type="protein sequence ID" value="QHS88910.1"/>
    <property type="molecule type" value="Genomic_DNA"/>
</dbReference>
<dbReference type="InterPro" id="IPR036890">
    <property type="entry name" value="HATPase_C_sf"/>
</dbReference>
<protein>
    <recommendedName>
        <fullName evidence="3">Histidine kinase/HSP90-like ATPase domain-containing protein</fullName>
    </recommendedName>
</protein>
<name>A0A6C0BA52_9ZZZZ</name>
<sequence length="610" mass="70910">MIASSDTLTQLFEERGGSWDEQGLVESLDKKGFTPNKCCSELIANSNDAQATKIIWKIESTHIKLIDDGIGMDRISLQNMFKMFKSNNSERKTMGISGLGGKEGIYILSKKSNKEPTTVVIYTCTKNGEYLKAIAPWKKISDEKIYTGNITFTNMTEEEIIRFGNDLKDCKFQHGTVIVFDYNDALKQLIETQFSVDEICKLKMSPNDRWDMIFGHADSEIVLEKTDGTQPVSIGKYDYFCGNETEFYTGKNSDIIHHYIDDKNEDRYVLISEAGPQEIVHHGKMGFKTEPSVIRIHQTWKSVGIYEVLNGLRVDKRIFDHQNPTPFSTAATILNNYDSQYFTEIDAEYVKESLSGCSVYRTSQLITKISFDDKTFNAKTSRGNSDTMLNKFHHRTEVRYTTYSKQDNRMDIAMGIQENKNQNQNVLPKQLERLIIYSKRDHLKKINTYFENVMKAKEDQEKKKRLLIAQQKKIEEEQKQLQKNLAEEQKRLKSNKKTLVMQESESESESKSESCNNTVIQVEIEQEEEEEEEEEEEKEEEKQEEEEQEQEEEVQEQEEEVQEQDITKEKEKEQEEQDPINIEKIVALLQEKCINDNVKLETIYKFINNL</sequence>
<dbReference type="AlphaFoldDB" id="A0A6C0BA52"/>
<organism evidence="2">
    <name type="scientific">viral metagenome</name>
    <dbReference type="NCBI Taxonomy" id="1070528"/>
    <lineage>
        <taxon>unclassified sequences</taxon>
        <taxon>metagenomes</taxon>
        <taxon>organismal metagenomes</taxon>
    </lineage>
</organism>
<evidence type="ECO:0000313" key="2">
    <source>
        <dbReference type="EMBL" id="QHS88910.1"/>
    </source>
</evidence>
<feature type="region of interest" description="Disordered" evidence="1">
    <location>
        <begin position="494"/>
        <end position="580"/>
    </location>
</feature>